<dbReference type="Proteomes" id="UP001160390">
    <property type="component" value="Unassembled WGS sequence"/>
</dbReference>
<evidence type="ECO:0000313" key="1">
    <source>
        <dbReference type="EMBL" id="CAI6086274.1"/>
    </source>
</evidence>
<reference evidence="1" key="1">
    <citation type="submission" date="2023-01" db="EMBL/GenBank/DDBJ databases">
        <authorList>
            <person name="Piombo E."/>
        </authorList>
    </citation>
    <scope>NUCLEOTIDE SEQUENCE</scope>
</reference>
<keyword evidence="2" id="KW-1185">Reference proteome</keyword>
<protein>
    <submittedName>
        <fullName evidence="1">Uncharacterized protein</fullName>
    </submittedName>
</protein>
<evidence type="ECO:0000313" key="2">
    <source>
        <dbReference type="Proteomes" id="UP001160390"/>
    </source>
</evidence>
<gene>
    <name evidence="1" type="ORF">CCHLO57077_00010301</name>
</gene>
<name>A0AA35LYE0_9HYPO</name>
<dbReference type="AlphaFoldDB" id="A0AA35LYE0"/>
<organism evidence="1 2">
    <name type="scientific">Clonostachys chloroleuca</name>
    <dbReference type="NCBI Taxonomy" id="1926264"/>
    <lineage>
        <taxon>Eukaryota</taxon>
        <taxon>Fungi</taxon>
        <taxon>Dikarya</taxon>
        <taxon>Ascomycota</taxon>
        <taxon>Pezizomycotina</taxon>
        <taxon>Sordariomycetes</taxon>
        <taxon>Hypocreomycetidae</taxon>
        <taxon>Hypocreales</taxon>
        <taxon>Bionectriaceae</taxon>
        <taxon>Clonostachys</taxon>
    </lineage>
</organism>
<sequence length="130" mass="13187">MAELEDGKGRGANSKDEAVGVMDLAAISNAMDGKQAQHIGTVALCIGRKWRGNPREGSSGSHVPCADASAGAPLGKVAPCSKSEGGVEGAVVVANAQTVLDHGLFDDRSIRLAGLIKPRVPAYPAIALGE</sequence>
<dbReference type="EMBL" id="CABFNP030000786">
    <property type="protein sequence ID" value="CAI6086274.1"/>
    <property type="molecule type" value="Genomic_DNA"/>
</dbReference>
<proteinExistence type="predicted"/>
<accession>A0AA35LYE0</accession>
<comment type="caution">
    <text evidence="1">The sequence shown here is derived from an EMBL/GenBank/DDBJ whole genome shotgun (WGS) entry which is preliminary data.</text>
</comment>